<feature type="signal peptide" evidence="1">
    <location>
        <begin position="1"/>
        <end position="20"/>
    </location>
</feature>
<keyword evidence="3" id="KW-1185">Reference proteome</keyword>
<protein>
    <recommendedName>
        <fullName evidence="4">Lipoprotein</fullName>
    </recommendedName>
</protein>
<dbReference type="PROSITE" id="PS51257">
    <property type="entry name" value="PROKAR_LIPOPROTEIN"/>
    <property type="match status" value="1"/>
</dbReference>
<dbReference type="EMBL" id="CP147846">
    <property type="protein sequence ID" value="WXG68524.1"/>
    <property type="molecule type" value="Genomic_DNA"/>
</dbReference>
<organism evidence="2 3">
    <name type="scientific">Rhodococcus sovatensis</name>
    <dbReference type="NCBI Taxonomy" id="1805840"/>
    <lineage>
        <taxon>Bacteria</taxon>
        <taxon>Bacillati</taxon>
        <taxon>Actinomycetota</taxon>
        <taxon>Actinomycetes</taxon>
        <taxon>Mycobacteriales</taxon>
        <taxon>Nocardiaceae</taxon>
        <taxon>Rhodococcus</taxon>
    </lineage>
</organism>
<dbReference type="RefSeq" id="WP_338888785.1">
    <property type="nucleotide sequence ID" value="NZ_CP147846.1"/>
</dbReference>
<gene>
    <name evidence="2" type="ORF">WDS16_25605</name>
</gene>
<accession>A0ABZ2PHT6</accession>
<feature type="chain" id="PRO_5046056705" description="Lipoprotein" evidence="1">
    <location>
        <begin position="21"/>
        <end position="193"/>
    </location>
</feature>
<dbReference type="Proteomes" id="UP001432000">
    <property type="component" value="Chromosome"/>
</dbReference>
<evidence type="ECO:0000313" key="3">
    <source>
        <dbReference type="Proteomes" id="UP001432000"/>
    </source>
</evidence>
<proteinExistence type="predicted"/>
<evidence type="ECO:0000313" key="2">
    <source>
        <dbReference type="EMBL" id="WXG68524.1"/>
    </source>
</evidence>
<reference evidence="2 3" key="1">
    <citation type="submission" date="2024-03" db="EMBL/GenBank/DDBJ databases">
        <title>Natural products discovery in diverse microorganisms through a two-stage MS feature dereplication strategy.</title>
        <authorList>
            <person name="Zhang R."/>
        </authorList>
    </citation>
    <scope>NUCLEOTIDE SEQUENCE [LARGE SCALE GENOMIC DNA]</scope>
    <source>
        <strain evidence="2 3">18930</strain>
    </source>
</reference>
<evidence type="ECO:0008006" key="4">
    <source>
        <dbReference type="Google" id="ProtNLM"/>
    </source>
</evidence>
<name>A0ABZ2PHT6_9NOCA</name>
<evidence type="ECO:0000256" key="1">
    <source>
        <dbReference type="SAM" id="SignalP"/>
    </source>
</evidence>
<keyword evidence="1" id="KW-0732">Signal</keyword>
<sequence length="193" mass="20115">MGNRAVALLLLFAFTMVGCSTDSGGSDDQSLPTPSEAPPVFSPEAQIYSAVIHRLVLTDHTFGGAGYPSPFKAVYILDALSSGGSDFFIDADGAPLEEALKSEIVELSDGLPPVEFTDRIDTRADPSGQGVTGMQDDGVVIGLSAIEEPPEGTVLVGAGFWCGVDCGFGTTYVVEESNDGWHVTRNIGPISIS</sequence>